<gene>
    <name evidence="1" type="ORF">D5F01_LYC02246</name>
</gene>
<accession>A0A6G0J7V7</accession>
<comment type="caution">
    <text evidence="1">The sequence shown here is derived from an EMBL/GenBank/DDBJ whole genome shotgun (WGS) entry which is preliminary data.</text>
</comment>
<dbReference type="EMBL" id="REGW02000002">
    <property type="protein sequence ID" value="KAE8299828.1"/>
    <property type="molecule type" value="Genomic_DNA"/>
</dbReference>
<proteinExistence type="predicted"/>
<keyword evidence="2" id="KW-1185">Reference proteome</keyword>
<evidence type="ECO:0000313" key="2">
    <source>
        <dbReference type="Proteomes" id="UP000424527"/>
    </source>
</evidence>
<organism evidence="1 2">
    <name type="scientific">Larimichthys crocea</name>
    <name type="common">Large yellow croaker</name>
    <name type="synonym">Pseudosciaena crocea</name>
    <dbReference type="NCBI Taxonomy" id="215358"/>
    <lineage>
        <taxon>Eukaryota</taxon>
        <taxon>Metazoa</taxon>
        <taxon>Chordata</taxon>
        <taxon>Craniata</taxon>
        <taxon>Vertebrata</taxon>
        <taxon>Euteleostomi</taxon>
        <taxon>Actinopterygii</taxon>
        <taxon>Neopterygii</taxon>
        <taxon>Teleostei</taxon>
        <taxon>Neoteleostei</taxon>
        <taxon>Acanthomorphata</taxon>
        <taxon>Eupercaria</taxon>
        <taxon>Sciaenidae</taxon>
        <taxon>Larimichthys</taxon>
    </lineage>
</organism>
<reference evidence="1 2" key="1">
    <citation type="submission" date="2019-07" db="EMBL/GenBank/DDBJ databases">
        <title>Chromosome genome assembly for large yellow croaker.</title>
        <authorList>
            <person name="Xiao S."/>
        </authorList>
    </citation>
    <scope>NUCLEOTIDE SEQUENCE [LARGE SCALE GENOMIC DNA]</scope>
    <source>
        <strain evidence="1">JMULYC20181020</strain>
        <tissue evidence="1">Muscle</tissue>
    </source>
</reference>
<protein>
    <submittedName>
        <fullName evidence="1">Uncharacterized protein</fullName>
    </submittedName>
</protein>
<dbReference type="AlphaFoldDB" id="A0A6G0J7V7"/>
<evidence type="ECO:0000313" key="1">
    <source>
        <dbReference type="EMBL" id="KAE8299828.1"/>
    </source>
</evidence>
<dbReference type="Proteomes" id="UP000424527">
    <property type="component" value="Unassembled WGS sequence"/>
</dbReference>
<sequence length="176" mass="21199">MRTRKKIRTSMTTRKSTMKESRKRKMVILKRIRKKKRRTTRNMITTSQTIRRTKESRKISKRMRTRKKITSMREAKTFSKKISVNMRGKESSSMDNRKKKLLLPLHHRIQWKNLLEWRRGRSAIFHPSTISVPVARHSFSLPKLNNQPDDVFLALREDWVVRRHLRIRILRAKGAT</sequence>
<name>A0A6G0J7V7_LARCR</name>